<evidence type="ECO:0000256" key="3">
    <source>
        <dbReference type="PIRSR" id="PIRSR603782-1"/>
    </source>
</evidence>
<evidence type="ECO:0000259" key="6">
    <source>
        <dbReference type="PROSITE" id="PS51352"/>
    </source>
</evidence>
<feature type="binding site" evidence="3">
    <location>
        <position position="66"/>
    </location>
    <ligand>
        <name>Cu cation</name>
        <dbReference type="ChEBI" id="CHEBI:23378"/>
    </ligand>
</feature>
<dbReference type="InterPro" id="IPR013766">
    <property type="entry name" value="Thioredoxin_domain"/>
</dbReference>
<dbReference type="InterPro" id="IPR003782">
    <property type="entry name" value="SCO1/SenC"/>
</dbReference>
<reference evidence="7" key="1">
    <citation type="journal article" date="2014" name="Int. J. Syst. Evol. Microbiol.">
        <title>Complete genome sequence of Corynebacterium casei LMG S-19264T (=DSM 44701T), isolated from a smear-ripened cheese.</title>
        <authorList>
            <consortium name="US DOE Joint Genome Institute (JGI-PGF)"/>
            <person name="Walter F."/>
            <person name="Albersmeier A."/>
            <person name="Kalinowski J."/>
            <person name="Ruckert C."/>
        </authorList>
    </citation>
    <scope>NUCLEOTIDE SEQUENCE</scope>
    <source>
        <strain evidence="7">CGMCC 1.12754</strain>
    </source>
</reference>
<keyword evidence="8" id="KW-1185">Reference proteome</keyword>
<evidence type="ECO:0000256" key="1">
    <source>
        <dbReference type="ARBA" id="ARBA00010996"/>
    </source>
</evidence>
<dbReference type="EMBL" id="BMFR01000006">
    <property type="protein sequence ID" value="GGG73796.1"/>
    <property type="molecule type" value="Genomic_DNA"/>
</dbReference>
<dbReference type="RefSeq" id="WP_188455052.1">
    <property type="nucleotide sequence ID" value="NZ_BMFR01000006.1"/>
</dbReference>
<dbReference type="Gene3D" id="3.40.30.10">
    <property type="entry name" value="Glutaredoxin"/>
    <property type="match status" value="1"/>
</dbReference>
<evidence type="ECO:0000256" key="5">
    <source>
        <dbReference type="SAM" id="SignalP"/>
    </source>
</evidence>
<dbReference type="Proteomes" id="UP000622860">
    <property type="component" value="Unassembled WGS sequence"/>
</dbReference>
<dbReference type="PROSITE" id="PS51257">
    <property type="entry name" value="PROKAR_LIPOPROTEIN"/>
    <property type="match status" value="1"/>
</dbReference>
<feature type="disulfide bond" description="Redox-active" evidence="4">
    <location>
        <begin position="66"/>
        <end position="70"/>
    </location>
</feature>
<dbReference type="PROSITE" id="PS51352">
    <property type="entry name" value="THIOREDOXIN_2"/>
    <property type="match status" value="1"/>
</dbReference>
<dbReference type="PANTHER" id="PTHR12151">
    <property type="entry name" value="ELECTRON TRANSPORT PROTIN SCO1/SENC FAMILY MEMBER"/>
    <property type="match status" value="1"/>
</dbReference>
<protein>
    <submittedName>
        <fullName evidence="7">Lipoprotein</fullName>
    </submittedName>
</protein>
<feature type="binding site" evidence="3">
    <location>
        <position position="157"/>
    </location>
    <ligand>
        <name>Cu cation</name>
        <dbReference type="ChEBI" id="CHEBI:23378"/>
    </ligand>
</feature>
<feature type="signal peptide" evidence="5">
    <location>
        <begin position="1"/>
        <end position="21"/>
    </location>
</feature>
<comment type="similarity">
    <text evidence="1">Belongs to the SCO1/2 family.</text>
</comment>
<reference evidence="7" key="2">
    <citation type="submission" date="2020-09" db="EMBL/GenBank/DDBJ databases">
        <authorList>
            <person name="Sun Q."/>
            <person name="Zhou Y."/>
        </authorList>
    </citation>
    <scope>NUCLEOTIDE SEQUENCE</scope>
    <source>
        <strain evidence="7">CGMCC 1.12754</strain>
    </source>
</reference>
<evidence type="ECO:0000256" key="4">
    <source>
        <dbReference type="PIRSR" id="PIRSR603782-2"/>
    </source>
</evidence>
<feature type="chain" id="PRO_5037689295" evidence="5">
    <location>
        <begin position="22"/>
        <end position="196"/>
    </location>
</feature>
<feature type="binding site" evidence="3">
    <location>
        <position position="70"/>
    </location>
    <ligand>
        <name>Cu cation</name>
        <dbReference type="ChEBI" id="CHEBI:23378"/>
    </ligand>
</feature>
<dbReference type="GO" id="GO:0046872">
    <property type="term" value="F:metal ion binding"/>
    <property type="evidence" value="ECO:0007669"/>
    <property type="project" value="UniProtKB-KW"/>
</dbReference>
<accession>A0A917M2V8</accession>
<sequence length="196" mass="21975">MKRTFIASICLIFVIILSACGSEKTIPDKLDWKVQDFEATNQDGETVSLSDLKGKVWIADFIFTSCTSVCPPMTANMVKLQDKLKEADVPVEIVSFSVDPERDTPDVRKKYITERGGDLSNWSFFGDYAFDYVKEISESSFKSMAAKPPEGNDQFSHGTSFFLVNQEGTIVKKYSGVQEVPYDTIVEHAKILAEKE</sequence>
<keyword evidence="4" id="KW-1015">Disulfide bond</keyword>
<keyword evidence="2 3" id="KW-0186">Copper</keyword>
<dbReference type="CDD" id="cd02968">
    <property type="entry name" value="SCO"/>
    <property type="match status" value="1"/>
</dbReference>
<gene>
    <name evidence="7" type="ORF">GCM10011398_17870</name>
</gene>
<dbReference type="InterPro" id="IPR036249">
    <property type="entry name" value="Thioredoxin-like_sf"/>
</dbReference>
<dbReference type="PANTHER" id="PTHR12151:SF25">
    <property type="entry name" value="LINALOOL DEHYDRATASE_ISOMERASE DOMAIN-CONTAINING PROTEIN"/>
    <property type="match status" value="1"/>
</dbReference>
<evidence type="ECO:0000256" key="2">
    <source>
        <dbReference type="ARBA" id="ARBA00023008"/>
    </source>
</evidence>
<keyword evidence="3" id="KW-0479">Metal-binding</keyword>
<dbReference type="AlphaFoldDB" id="A0A917M2V8"/>
<evidence type="ECO:0000313" key="7">
    <source>
        <dbReference type="EMBL" id="GGG73796.1"/>
    </source>
</evidence>
<organism evidence="7 8">
    <name type="scientific">Virgibacillus oceani</name>
    <dbReference type="NCBI Taxonomy" id="1479511"/>
    <lineage>
        <taxon>Bacteria</taxon>
        <taxon>Bacillati</taxon>
        <taxon>Bacillota</taxon>
        <taxon>Bacilli</taxon>
        <taxon>Bacillales</taxon>
        <taxon>Bacillaceae</taxon>
        <taxon>Virgibacillus</taxon>
    </lineage>
</organism>
<comment type="caution">
    <text evidence="7">The sequence shown here is derived from an EMBL/GenBank/DDBJ whole genome shotgun (WGS) entry which is preliminary data.</text>
</comment>
<name>A0A917M2V8_9BACI</name>
<evidence type="ECO:0000313" key="8">
    <source>
        <dbReference type="Proteomes" id="UP000622860"/>
    </source>
</evidence>
<dbReference type="Pfam" id="PF02630">
    <property type="entry name" value="SCO1-SenC"/>
    <property type="match status" value="1"/>
</dbReference>
<keyword evidence="7" id="KW-0449">Lipoprotein</keyword>
<keyword evidence="5" id="KW-0732">Signal</keyword>
<dbReference type="SUPFAM" id="SSF52833">
    <property type="entry name" value="Thioredoxin-like"/>
    <property type="match status" value="1"/>
</dbReference>
<proteinExistence type="inferred from homology"/>
<feature type="domain" description="Thioredoxin" evidence="6">
    <location>
        <begin position="28"/>
        <end position="194"/>
    </location>
</feature>